<evidence type="ECO:0000313" key="15">
    <source>
        <dbReference type="EMBL" id="AIU69048.1"/>
    </source>
</evidence>
<evidence type="ECO:0000259" key="12">
    <source>
        <dbReference type="Pfam" id="PF01935"/>
    </source>
</evidence>
<evidence type="ECO:0000256" key="2">
    <source>
        <dbReference type="ARBA" id="ARBA00022741"/>
    </source>
</evidence>
<keyword evidence="6" id="KW-0238">DNA-binding</keyword>
<dbReference type="InterPro" id="IPR018538">
    <property type="entry name" value="HerA_barrel_dom"/>
</dbReference>
<keyword evidence="2" id="KW-0547">Nucleotide-binding</keyword>
<evidence type="ECO:0000256" key="7">
    <source>
        <dbReference type="ARBA" id="ARBA00023235"/>
    </source>
</evidence>
<keyword evidence="5" id="KW-0067">ATP-binding</keyword>
<feature type="domain" description="Helicase HerA-like C-terminal" evidence="13">
    <location>
        <begin position="435"/>
        <end position="534"/>
    </location>
</feature>
<dbReference type="STRING" id="1505907.TEU_01110"/>
<dbReference type="Pfam" id="PF01935">
    <property type="entry name" value="DUF87"/>
    <property type="match status" value="1"/>
</dbReference>
<comment type="catalytic activity">
    <reaction evidence="9">
        <text>ATP + H2O = ADP + phosphate + H(+)</text>
        <dbReference type="Rhea" id="RHEA:13065"/>
        <dbReference type="ChEBI" id="CHEBI:15377"/>
        <dbReference type="ChEBI" id="CHEBI:15378"/>
        <dbReference type="ChEBI" id="CHEBI:30616"/>
        <dbReference type="ChEBI" id="CHEBI:43474"/>
        <dbReference type="ChEBI" id="CHEBI:456216"/>
        <dbReference type="EC" id="5.6.2.3"/>
    </reaction>
</comment>
<dbReference type="Pfam" id="PF09378">
    <property type="entry name" value="HAS-barrel"/>
    <property type="match status" value="1"/>
</dbReference>
<feature type="coiled-coil region" evidence="11">
    <location>
        <begin position="379"/>
        <end position="406"/>
    </location>
</feature>
<dbReference type="InterPro" id="IPR033186">
    <property type="entry name" value="HerA_C"/>
</dbReference>
<keyword evidence="3" id="KW-0378">Hydrolase</keyword>
<evidence type="ECO:0000256" key="10">
    <source>
        <dbReference type="ARBA" id="ARBA00048988"/>
    </source>
</evidence>
<comment type="catalytic activity">
    <reaction evidence="8">
        <text>Couples ATP hydrolysis with the unwinding of duplex DNA by translocating in the 3'-5' direction.</text>
        <dbReference type="EC" id="5.6.2.4"/>
    </reaction>
</comment>
<dbReference type="GO" id="GO:0043138">
    <property type="term" value="F:3'-5' DNA helicase activity"/>
    <property type="evidence" value="ECO:0007669"/>
    <property type="project" value="UniProtKB-EC"/>
</dbReference>
<dbReference type="KEGG" id="teu:TEU_01110"/>
<evidence type="ECO:0000256" key="6">
    <source>
        <dbReference type="ARBA" id="ARBA00023125"/>
    </source>
</evidence>
<keyword evidence="4 15" id="KW-0347">Helicase</keyword>
<dbReference type="HOGENOM" id="CLU_023842_2_0_2"/>
<dbReference type="PANTHER" id="PTHR42957:SF1">
    <property type="entry name" value="HELICASE MJ1565-RELATED"/>
    <property type="match status" value="1"/>
</dbReference>
<dbReference type="GO" id="GO:0003677">
    <property type="term" value="F:DNA binding"/>
    <property type="evidence" value="ECO:0007669"/>
    <property type="project" value="UniProtKB-KW"/>
</dbReference>
<keyword evidence="16" id="KW-1185">Reference proteome</keyword>
<proteinExistence type="inferred from homology"/>
<evidence type="ECO:0000256" key="4">
    <source>
        <dbReference type="ARBA" id="ARBA00022806"/>
    </source>
</evidence>
<dbReference type="AlphaFoldDB" id="A0A097QRF6"/>
<evidence type="ECO:0000256" key="8">
    <source>
        <dbReference type="ARBA" id="ARBA00034617"/>
    </source>
</evidence>
<name>A0A097QRF6_9EURY</name>
<dbReference type="PANTHER" id="PTHR42957">
    <property type="entry name" value="HELICASE MJ1565-RELATED"/>
    <property type="match status" value="1"/>
</dbReference>
<dbReference type="InterPro" id="IPR027417">
    <property type="entry name" value="P-loop_NTPase"/>
</dbReference>
<dbReference type="SUPFAM" id="SSF52540">
    <property type="entry name" value="P-loop containing nucleoside triphosphate hydrolases"/>
    <property type="match status" value="1"/>
</dbReference>
<dbReference type="Gene3D" id="3.40.50.300">
    <property type="entry name" value="P-loop containing nucleotide triphosphate hydrolases"/>
    <property type="match status" value="2"/>
</dbReference>
<evidence type="ECO:0000256" key="3">
    <source>
        <dbReference type="ARBA" id="ARBA00022801"/>
    </source>
</evidence>
<evidence type="ECO:0000256" key="9">
    <source>
        <dbReference type="ARBA" id="ARBA00048954"/>
    </source>
</evidence>
<evidence type="ECO:0000256" key="11">
    <source>
        <dbReference type="SAM" id="Coils"/>
    </source>
</evidence>
<accession>A0A097QRF6</accession>
<evidence type="ECO:0000313" key="16">
    <source>
        <dbReference type="Proteomes" id="UP000029980"/>
    </source>
</evidence>
<reference evidence="15 16" key="1">
    <citation type="journal article" date="2015" name="Int. J. Syst. Evol. Microbiol.">
        <title>Thermococcus eurythermalis sp. nov., a conditional piezophilic hyperthermophilic archaeon with a wide temperature range isolated from an oil-immersed chimney in the Guaymas Basin.</title>
        <authorList>
            <person name="Zhao W."/>
            <person name="Zeng X."/>
            <person name="Xiao X."/>
        </authorList>
    </citation>
    <scope>NUCLEOTIDE SEQUENCE [LARGE SCALE GENOMIC DNA]</scope>
    <source>
        <strain evidence="15 16">A501</strain>
    </source>
</reference>
<keyword evidence="7" id="KW-0413">Isomerase</keyword>
<dbReference type="Pfam" id="PF05872">
    <property type="entry name" value="HerA_C"/>
    <property type="match status" value="1"/>
</dbReference>
<dbReference type="InterPro" id="IPR008571">
    <property type="entry name" value="HerA-like"/>
</dbReference>
<dbReference type="GO" id="GO:0043139">
    <property type="term" value="F:5'-3' DNA helicase activity"/>
    <property type="evidence" value="ECO:0007669"/>
    <property type="project" value="UniProtKB-EC"/>
</dbReference>
<sequence>MKLRIHEEPVGIVTGEATVNSFQFYAHPNVELRFGDFVVARLCKEAKDRSCRWNDDVEWVIGTIRGIKNINWLLSEGKSTFQSLMLDIREYGESIVENEALIVDVRILGKVSLSGEKAEIVPHRVPVPNGNTVYRASSELLKAIYYGGDGFIEVGNLLLREDVPIYLNADELVSRHFAVLAVTGAGKSNTVAVLISGMVEDLGGTVIVLDPHGDYVKLMLPKTGRKHVNVIEAKISPEHLDSEELAEIIDVRKDASIQRTILERAWDTVKHENPTLGGKDLIVKLRDKLITWVEWEDWNNPPKYWDPITERKYELEKLDTNKKNSIVGVIMRLSRFIRNYGSLLTSEDLIGMIKPGMVNVIDLGPLDEGQMKVITARLLARLFELRVEYEKARKTLEREKEEAMLNPNSLRTEKIKELEQTLKRIETINPALAEPVLVIVEEAHIFAPQGEKNDAVRILSRIAREGRKFGVGLGIVSQRPNKLNEDVLSQTNTKIILRIVNPKDQDYVLKASEQLSKELLGDIASLGKGEAVIVGQAISLPALVKIHNFKAIGGDYGGEDIGVVKRWRERLERERAEREKEALYEEEGIEIDL</sequence>
<feature type="domain" description="Helicase HerA barrel" evidence="14">
    <location>
        <begin position="10"/>
        <end position="111"/>
    </location>
</feature>
<dbReference type="GO" id="GO:0016787">
    <property type="term" value="F:hydrolase activity"/>
    <property type="evidence" value="ECO:0007669"/>
    <property type="project" value="UniProtKB-KW"/>
</dbReference>
<gene>
    <name evidence="15" type="ORF">TEU_01110</name>
</gene>
<comment type="similarity">
    <text evidence="1">Belongs to the HerA family.</text>
</comment>
<evidence type="ECO:0000256" key="5">
    <source>
        <dbReference type="ARBA" id="ARBA00022840"/>
    </source>
</evidence>
<evidence type="ECO:0000259" key="13">
    <source>
        <dbReference type="Pfam" id="PF05872"/>
    </source>
</evidence>
<feature type="domain" description="Helicase HerA central" evidence="12">
    <location>
        <begin position="152"/>
        <end position="381"/>
    </location>
</feature>
<comment type="catalytic activity">
    <reaction evidence="10">
        <text>ATP + H2O = ADP + phosphate + H(+)</text>
        <dbReference type="Rhea" id="RHEA:13065"/>
        <dbReference type="ChEBI" id="CHEBI:15377"/>
        <dbReference type="ChEBI" id="CHEBI:15378"/>
        <dbReference type="ChEBI" id="CHEBI:30616"/>
        <dbReference type="ChEBI" id="CHEBI:43474"/>
        <dbReference type="ChEBI" id="CHEBI:456216"/>
        <dbReference type="EC" id="5.6.2.4"/>
    </reaction>
</comment>
<protein>
    <submittedName>
        <fullName evidence="15">DNA helicase</fullName>
    </submittedName>
</protein>
<dbReference type="GO" id="GO:0005524">
    <property type="term" value="F:ATP binding"/>
    <property type="evidence" value="ECO:0007669"/>
    <property type="project" value="UniProtKB-KW"/>
</dbReference>
<dbReference type="InterPro" id="IPR002789">
    <property type="entry name" value="HerA_central"/>
</dbReference>
<dbReference type="InterPro" id="IPR053659">
    <property type="entry name" value="DSB_Repair_Helicase_HerA"/>
</dbReference>
<dbReference type="NCBIfam" id="NF040819">
    <property type="entry name" value="helicase_HerA"/>
    <property type="match status" value="1"/>
</dbReference>
<organism evidence="15 16">
    <name type="scientific">Thermococcus eurythermalis</name>
    <dbReference type="NCBI Taxonomy" id="1505907"/>
    <lineage>
        <taxon>Archaea</taxon>
        <taxon>Methanobacteriati</taxon>
        <taxon>Methanobacteriota</taxon>
        <taxon>Thermococci</taxon>
        <taxon>Thermococcales</taxon>
        <taxon>Thermococcaceae</taxon>
        <taxon>Thermococcus</taxon>
    </lineage>
</organism>
<keyword evidence="11" id="KW-0175">Coiled coil</keyword>
<evidence type="ECO:0000259" key="14">
    <source>
        <dbReference type="Pfam" id="PF09378"/>
    </source>
</evidence>
<dbReference type="Proteomes" id="UP000029980">
    <property type="component" value="Chromosome"/>
</dbReference>
<dbReference type="EMBL" id="CP008887">
    <property type="protein sequence ID" value="AIU69048.1"/>
    <property type="molecule type" value="Genomic_DNA"/>
</dbReference>
<evidence type="ECO:0000256" key="1">
    <source>
        <dbReference type="ARBA" id="ARBA00007816"/>
    </source>
</evidence>